<organism evidence="1 2">
    <name type="scientific">Lysinibacillus contaminans</name>
    <dbReference type="NCBI Taxonomy" id="1293441"/>
    <lineage>
        <taxon>Bacteria</taxon>
        <taxon>Bacillati</taxon>
        <taxon>Bacillota</taxon>
        <taxon>Bacilli</taxon>
        <taxon>Bacillales</taxon>
        <taxon>Bacillaceae</taxon>
        <taxon>Lysinibacillus</taxon>
    </lineage>
</organism>
<accession>A0ABR5K183</accession>
<dbReference type="EMBL" id="LGRV01000003">
    <property type="protein sequence ID" value="KOS68476.1"/>
    <property type="molecule type" value="Genomic_DNA"/>
</dbReference>
<protein>
    <submittedName>
        <fullName evidence="1">Transcriptional regulator</fullName>
    </submittedName>
</protein>
<reference evidence="2" key="1">
    <citation type="submission" date="2015-07" db="EMBL/GenBank/DDBJ databases">
        <title>Fjat-14205 dsm 2895.</title>
        <authorList>
            <person name="Liu B."/>
            <person name="Wang J."/>
            <person name="Zhu Y."/>
            <person name="Liu G."/>
            <person name="Chen Q."/>
            <person name="Chen Z."/>
            <person name="Lan J."/>
            <person name="Che J."/>
            <person name="Ge C."/>
            <person name="Shi H."/>
            <person name="Pan Z."/>
            <person name="Liu X."/>
        </authorList>
    </citation>
    <scope>NUCLEOTIDE SEQUENCE [LARGE SCALE GENOMIC DNA]</scope>
    <source>
        <strain evidence="2">DSM 25560</strain>
    </source>
</reference>
<keyword evidence="2" id="KW-1185">Reference proteome</keyword>
<evidence type="ECO:0000313" key="2">
    <source>
        <dbReference type="Proteomes" id="UP000050668"/>
    </source>
</evidence>
<gene>
    <name evidence="1" type="ORF">AEA09_07875</name>
</gene>
<evidence type="ECO:0000313" key="1">
    <source>
        <dbReference type="EMBL" id="KOS68476.1"/>
    </source>
</evidence>
<comment type="caution">
    <text evidence="1">The sequence shown here is derived from an EMBL/GenBank/DDBJ whole genome shotgun (WGS) entry which is preliminary data.</text>
</comment>
<name>A0ABR5K183_9BACI</name>
<dbReference type="RefSeq" id="WP_053583303.1">
    <property type="nucleotide sequence ID" value="NZ_LGRV01000003.1"/>
</dbReference>
<sequence length="51" mass="6303">MTHYREGFDFYLEKCAQFELEPINFYYYVNQLSQDQLEYYNEAALRLKGSY</sequence>
<dbReference type="Proteomes" id="UP000050668">
    <property type="component" value="Unassembled WGS sequence"/>
</dbReference>
<proteinExistence type="predicted"/>